<dbReference type="Proteomes" id="UP000283387">
    <property type="component" value="Unassembled WGS sequence"/>
</dbReference>
<dbReference type="PANTHER" id="PTHR22604:SF105">
    <property type="entry name" value="TRANS-1,2-DIHYDROBENZENE-1,2-DIOL DEHYDROGENASE"/>
    <property type="match status" value="1"/>
</dbReference>
<comment type="caution">
    <text evidence="5">The sequence shown here is derived from an EMBL/GenBank/DDBJ whole genome shotgun (WGS) entry which is preliminary data.</text>
</comment>
<name>A0A419W309_9BACT</name>
<dbReference type="InterPro" id="IPR036291">
    <property type="entry name" value="NAD(P)-bd_dom_sf"/>
</dbReference>
<dbReference type="PANTHER" id="PTHR22604">
    <property type="entry name" value="OXIDOREDUCTASES"/>
    <property type="match status" value="1"/>
</dbReference>
<evidence type="ECO:0000256" key="1">
    <source>
        <dbReference type="ARBA" id="ARBA00010928"/>
    </source>
</evidence>
<organism evidence="5 6">
    <name type="scientific">Mangrovibacterium diazotrophicum</name>
    <dbReference type="NCBI Taxonomy" id="1261403"/>
    <lineage>
        <taxon>Bacteria</taxon>
        <taxon>Pseudomonadati</taxon>
        <taxon>Bacteroidota</taxon>
        <taxon>Bacteroidia</taxon>
        <taxon>Marinilabiliales</taxon>
        <taxon>Prolixibacteraceae</taxon>
        <taxon>Mangrovibacterium</taxon>
    </lineage>
</organism>
<dbReference type="SUPFAM" id="SSF55347">
    <property type="entry name" value="Glyceraldehyde-3-phosphate dehydrogenase-like, C-terminal domain"/>
    <property type="match status" value="1"/>
</dbReference>
<dbReference type="InterPro" id="IPR000683">
    <property type="entry name" value="Gfo/Idh/MocA-like_OxRdtase_N"/>
</dbReference>
<dbReference type="Pfam" id="PF22725">
    <property type="entry name" value="GFO_IDH_MocA_C3"/>
    <property type="match status" value="1"/>
</dbReference>
<dbReference type="RefSeq" id="WP_120271150.1">
    <property type="nucleotide sequence ID" value="NZ_RAPN01000001.1"/>
</dbReference>
<dbReference type="OrthoDB" id="9795543at2"/>
<proteinExistence type="inferred from homology"/>
<protein>
    <submittedName>
        <fullName evidence="5">Putative dehydrogenase</fullName>
    </submittedName>
</protein>
<dbReference type="Gene3D" id="3.40.50.720">
    <property type="entry name" value="NAD(P)-binding Rossmann-like Domain"/>
    <property type="match status" value="1"/>
</dbReference>
<evidence type="ECO:0000259" key="4">
    <source>
        <dbReference type="Pfam" id="PF22725"/>
    </source>
</evidence>
<evidence type="ECO:0000313" key="6">
    <source>
        <dbReference type="Proteomes" id="UP000283387"/>
    </source>
</evidence>
<evidence type="ECO:0000259" key="3">
    <source>
        <dbReference type="Pfam" id="PF01408"/>
    </source>
</evidence>
<dbReference type="InterPro" id="IPR055170">
    <property type="entry name" value="GFO_IDH_MocA-like_dom"/>
</dbReference>
<accession>A0A419W309</accession>
<gene>
    <name evidence="5" type="ORF">BC643_0021</name>
</gene>
<keyword evidence="6" id="KW-1185">Reference proteome</keyword>
<dbReference type="Pfam" id="PF01408">
    <property type="entry name" value="GFO_IDH_MocA"/>
    <property type="match status" value="1"/>
</dbReference>
<dbReference type="Gene3D" id="3.30.360.10">
    <property type="entry name" value="Dihydrodipicolinate Reductase, domain 2"/>
    <property type="match status" value="1"/>
</dbReference>
<dbReference type="EMBL" id="RAPN01000001">
    <property type="protein sequence ID" value="RKD89690.1"/>
    <property type="molecule type" value="Genomic_DNA"/>
</dbReference>
<evidence type="ECO:0000256" key="2">
    <source>
        <dbReference type="ARBA" id="ARBA00023002"/>
    </source>
</evidence>
<evidence type="ECO:0000313" key="5">
    <source>
        <dbReference type="EMBL" id="RKD89690.1"/>
    </source>
</evidence>
<dbReference type="InterPro" id="IPR050984">
    <property type="entry name" value="Gfo/Idh/MocA_domain"/>
</dbReference>
<keyword evidence="2" id="KW-0560">Oxidoreductase</keyword>
<dbReference type="SUPFAM" id="SSF51735">
    <property type="entry name" value="NAD(P)-binding Rossmann-fold domains"/>
    <property type="match status" value="1"/>
</dbReference>
<reference evidence="5 6" key="1">
    <citation type="submission" date="2018-09" db="EMBL/GenBank/DDBJ databases">
        <title>Genomic Encyclopedia of Archaeal and Bacterial Type Strains, Phase II (KMG-II): from individual species to whole genera.</title>
        <authorList>
            <person name="Goeker M."/>
        </authorList>
    </citation>
    <scope>NUCLEOTIDE SEQUENCE [LARGE SCALE GENOMIC DNA]</scope>
    <source>
        <strain evidence="5 6">DSM 27148</strain>
    </source>
</reference>
<dbReference type="AlphaFoldDB" id="A0A419W309"/>
<feature type="domain" description="Gfo/Idh/MocA-like oxidoreductase N-terminal" evidence="3">
    <location>
        <begin position="5"/>
        <end position="116"/>
    </location>
</feature>
<comment type="similarity">
    <text evidence="1">Belongs to the Gfo/Idh/MocA family.</text>
</comment>
<feature type="domain" description="GFO/IDH/MocA-like oxidoreductase" evidence="4">
    <location>
        <begin position="134"/>
        <end position="250"/>
    </location>
</feature>
<dbReference type="GO" id="GO:0000166">
    <property type="term" value="F:nucleotide binding"/>
    <property type="evidence" value="ECO:0007669"/>
    <property type="project" value="InterPro"/>
</dbReference>
<dbReference type="GO" id="GO:0016491">
    <property type="term" value="F:oxidoreductase activity"/>
    <property type="evidence" value="ECO:0007669"/>
    <property type="project" value="UniProtKB-KW"/>
</dbReference>
<sequence length="332" mass="36423">MSEIIRWGILSTAKIGVQKVIPAMQKSKLGKVTAICSRSLENAQKTAADLGIEKAYSSYEELLADPEIDAVYNPLPNHMHVEWTLKALQAGKHVLCEKPIGLNKAEALYLQTEASKFPDLKVMEAFMYRFHPQWQKVIELIHSGAIGSVKTVQSFFSYYNVDPANIRNNPEIGGGALMDIGCYCISFPRFVFGEEPLAVSGSMDLDPAMGTDRLTSGILQFSAGKSATFTCSTQLIPHQRAHIFGDQGQIVVEIPVNAPPTEATKITLITREKTEEILFEAVDQYTLQADAFACSVLDKKPVPTPLSDAIGNMAVIDAIKQSSETGKWVELK</sequence>